<sequence>MARIEFSDTTAIYLTTPTEYRRKVAATTVYFHPVNESSGDPLSTPPLLSLLLALSPPYNHCFHIGYPISTQEAGNALVTPSAVRLSHIYLSSKIPAEPGHISNIAMFPPVCQSEW</sequence>
<evidence type="ECO:0000313" key="2">
    <source>
        <dbReference type="Proteomes" id="UP000299102"/>
    </source>
</evidence>
<reference evidence="1 2" key="1">
    <citation type="journal article" date="2019" name="Commun. Biol.">
        <title>The bagworm genome reveals a unique fibroin gene that provides high tensile strength.</title>
        <authorList>
            <person name="Kono N."/>
            <person name="Nakamura H."/>
            <person name="Ohtoshi R."/>
            <person name="Tomita M."/>
            <person name="Numata K."/>
            <person name="Arakawa K."/>
        </authorList>
    </citation>
    <scope>NUCLEOTIDE SEQUENCE [LARGE SCALE GENOMIC DNA]</scope>
</reference>
<gene>
    <name evidence="1" type="ORF">EVAR_5573_1</name>
</gene>
<evidence type="ECO:0000313" key="1">
    <source>
        <dbReference type="EMBL" id="GBP20143.1"/>
    </source>
</evidence>
<dbReference type="Proteomes" id="UP000299102">
    <property type="component" value="Unassembled WGS sequence"/>
</dbReference>
<keyword evidence="2" id="KW-1185">Reference proteome</keyword>
<accession>A0A4C1U1A9</accession>
<comment type="caution">
    <text evidence="1">The sequence shown here is derived from an EMBL/GenBank/DDBJ whole genome shotgun (WGS) entry which is preliminary data.</text>
</comment>
<dbReference type="AlphaFoldDB" id="A0A4C1U1A9"/>
<proteinExistence type="predicted"/>
<dbReference type="EMBL" id="BGZK01000115">
    <property type="protein sequence ID" value="GBP20143.1"/>
    <property type="molecule type" value="Genomic_DNA"/>
</dbReference>
<organism evidence="1 2">
    <name type="scientific">Eumeta variegata</name>
    <name type="common">Bagworm moth</name>
    <name type="synonym">Eumeta japonica</name>
    <dbReference type="NCBI Taxonomy" id="151549"/>
    <lineage>
        <taxon>Eukaryota</taxon>
        <taxon>Metazoa</taxon>
        <taxon>Ecdysozoa</taxon>
        <taxon>Arthropoda</taxon>
        <taxon>Hexapoda</taxon>
        <taxon>Insecta</taxon>
        <taxon>Pterygota</taxon>
        <taxon>Neoptera</taxon>
        <taxon>Endopterygota</taxon>
        <taxon>Lepidoptera</taxon>
        <taxon>Glossata</taxon>
        <taxon>Ditrysia</taxon>
        <taxon>Tineoidea</taxon>
        <taxon>Psychidae</taxon>
        <taxon>Oiketicinae</taxon>
        <taxon>Eumeta</taxon>
    </lineage>
</organism>
<protein>
    <submittedName>
        <fullName evidence="1">Uncharacterized protein</fullName>
    </submittedName>
</protein>
<name>A0A4C1U1A9_EUMVA</name>